<accession>A0A120LGV2</accession>
<dbReference type="SUPFAM" id="SSF53850">
    <property type="entry name" value="Periplasmic binding protein-like II"/>
    <property type="match status" value="1"/>
</dbReference>
<keyword evidence="2" id="KW-0732">Signal</keyword>
<dbReference type="Pfam" id="PF03401">
    <property type="entry name" value="TctC"/>
    <property type="match status" value="1"/>
</dbReference>
<dbReference type="PANTHER" id="PTHR42928">
    <property type="entry name" value="TRICARBOXYLATE-BINDING PROTEIN"/>
    <property type="match status" value="1"/>
</dbReference>
<dbReference type="RefSeq" id="WP_061071219.1">
    <property type="nucleotide sequence ID" value="NZ_CP014060.2"/>
</dbReference>
<feature type="signal peptide" evidence="2">
    <location>
        <begin position="1"/>
        <end position="27"/>
    </location>
</feature>
<evidence type="ECO:0000256" key="1">
    <source>
        <dbReference type="ARBA" id="ARBA00006987"/>
    </source>
</evidence>
<dbReference type="CDD" id="cd07012">
    <property type="entry name" value="PBP2_Bug_TTT"/>
    <property type="match status" value="1"/>
</dbReference>
<dbReference type="InterPro" id="IPR042100">
    <property type="entry name" value="Bug_dom1"/>
</dbReference>
<evidence type="ECO:0000313" key="4">
    <source>
        <dbReference type="Proteomes" id="UP000060602"/>
    </source>
</evidence>
<proteinExistence type="inferred from homology"/>
<dbReference type="Gene3D" id="3.40.190.10">
    <property type="entry name" value="Periplasmic binding protein-like II"/>
    <property type="match status" value="1"/>
</dbReference>
<name>A0A120LGV2_ALCXX</name>
<dbReference type="PIRSF" id="PIRSF017082">
    <property type="entry name" value="YflP"/>
    <property type="match status" value="1"/>
</dbReference>
<comment type="similarity">
    <text evidence="1">Belongs to the UPF0065 (bug) family.</text>
</comment>
<feature type="chain" id="PRO_5007167453" evidence="2">
    <location>
        <begin position="28"/>
        <end position="325"/>
    </location>
</feature>
<evidence type="ECO:0000256" key="2">
    <source>
        <dbReference type="SAM" id="SignalP"/>
    </source>
</evidence>
<dbReference type="InterPro" id="IPR005064">
    <property type="entry name" value="BUG"/>
</dbReference>
<protein>
    <submittedName>
        <fullName evidence="3">Tripartite tricarboxylate transporter substrate binding protein</fullName>
    </submittedName>
</protein>
<evidence type="ECO:0000313" key="3">
    <source>
        <dbReference type="EMBL" id="AMG35212.1"/>
    </source>
</evidence>
<dbReference type="Proteomes" id="UP000060602">
    <property type="component" value="Chromosome"/>
</dbReference>
<dbReference type="EMBL" id="CP014060">
    <property type="protein sequence ID" value="AMG35212.1"/>
    <property type="molecule type" value="Genomic_DNA"/>
</dbReference>
<dbReference type="PANTHER" id="PTHR42928:SF5">
    <property type="entry name" value="BLR1237 PROTEIN"/>
    <property type="match status" value="1"/>
</dbReference>
<organism evidence="3 4">
    <name type="scientific">Alcaligenes xylosoxydans xylosoxydans</name>
    <name type="common">Achromobacter xylosoxidans</name>
    <dbReference type="NCBI Taxonomy" id="85698"/>
    <lineage>
        <taxon>Bacteria</taxon>
        <taxon>Pseudomonadati</taxon>
        <taxon>Pseudomonadota</taxon>
        <taxon>Betaproteobacteria</taxon>
        <taxon>Burkholderiales</taxon>
        <taxon>Alcaligenaceae</taxon>
        <taxon>Achromobacter</taxon>
    </lineage>
</organism>
<reference evidence="4" key="1">
    <citation type="submission" date="2015-12" db="EMBL/GenBank/DDBJ databases">
        <title>FDA dAtabase for Regulatory Grade micrObial Sequences (FDA-ARGOS): Supporting development and validation of Infectious Disease Dx tests.</title>
        <authorList>
            <person name="Case J."/>
            <person name="Tallon L."/>
            <person name="Sadzewicz L."/>
            <person name="Sengamalay N."/>
            <person name="Ott S."/>
            <person name="Godinez A."/>
            <person name="Nagaraj S."/>
            <person name="Nadendla S."/>
            <person name="Sichtig H."/>
        </authorList>
    </citation>
    <scope>NUCLEOTIDE SEQUENCE [LARGE SCALE GENOMIC DNA]</scope>
    <source>
        <strain evidence="4">FDAARGOS_147</strain>
    </source>
</reference>
<sequence>MKFDRLKYPLYALALAAGLMTASAASAAGWPEKPVRLVVPFSAGGQLDNMTRIFATGLSDHLKQPVIIDNRPGAGGIIGSDMVAKAPADGYTFLVAGNGAITNKLLRSKMPYEDSDLVPVGLLFESSSVIVVSANSKIHSLKDWQQQAAKEKRPILFATAGTGSTGHFVAEMLGQALKVPVTVVPYKSGSESSTALMGGQVDAASEAAVSVRNYIASGRVRALAATADHRSPLLPDTPTTAEQGFAQINITHWGGMYAPKGTPPDLIKAMNQAIADVMATPKVRQQLVDAGYEAIPGSVEKFGSFIAAEDKRLGAIVKSANMKAE</sequence>
<dbReference type="AlphaFoldDB" id="A0A120LGV2"/>
<dbReference type="Gene3D" id="3.40.190.150">
    <property type="entry name" value="Bordetella uptake gene, domain 1"/>
    <property type="match status" value="1"/>
</dbReference>
<gene>
    <name evidence="3" type="ORF">AL504_03645</name>
</gene>